<evidence type="ECO:0000256" key="1">
    <source>
        <dbReference type="SAM" id="MobiDB-lite"/>
    </source>
</evidence>
<protein>
    <submittedName>
        <fullName evidence="2">Uncharacterized protein</fullName>
    </submittedName>
</protein>
<reference evidence="2" key="1">
    <citation type="submission" date="2014-09" db="EMBL/GenBank/DDBJ databases">
        <authorList>
            <person name="Magalhaes I.L.F."/>
            <person name="Oliveira U."/>
            <person name="Santos F.R."/>
            <person name="Vidigal T.H.D.A."/>
            <person name="Brescovit A.D."/>
            <person name="Santos A.J."/>
        </authorList>
    </citation>
    <scope>NUCLEOTIDE SEQUENCE</scope>
    <source>
        <tissue evidence="2">Shoot tissue taken approximately 20 cm above the soil surface</tissue>
    </source>
</reference>
<accession>A0A0A9C3I1</accession>
<evidence type="ECO:0000313" key="2">
    <source>
        <dbReference type="EMBL" id="JAD69018.1"/>
    </source>
</evidence>
<feature type="region of interest" description="Disordered" evidence="1">
    <location>
        <begin position="1"/>
        <end position="25"/>
    </location>
</feature>
<dbReference type="EMBL" id="GBRH01228877">
    <property type="protein sequence ID" value="JAD69018.1"/>
    <property type="molecule type" value="Transcribed_RNA"/>
</dbReference>
<name>A0A0A9C3I1_ARUDO</name>
<dbReference type="AlphaFoldDB" id="A0A0A9C3I1"/>
<sequence length="25" mass="2891">MKESYKSGPRRSMRSNGLDHKLLVT</sequence>
<reference evidence="2" key="2">
    <citation type="journal article" date="2015" name="Data Brief">
        <title>Shoot transcriptome of the giant reed, Arundo donax.</title>
        <authorList>
            <person name="Barrero R.A."/>
            <person name="Guerrero F.D."/>
            <person name="Moolhuijzen P."/>
            <person name="Goolsby J.A."/>
            <person name="Tidwell J."/>
            <person name="Bellgard S.E."/>
            <person name="Bellgard M.I."/>
        </authorList>
    </citation>
    <scope>NUCLEOTIDE SEQUENCE</scope>
    <source>
        <tissue evidence="2">Shoot tissue taken approximately 20 cm above the soil surface</tissue>
    </source>
</reference>
<proteinExistence type="predicted"/>
<organism evidence="2">
    <name type="scientific">Arundo donax</name>
    <name type="common">Giant reed</name>
    <name type="synonym">Donax arundinaceus</name>
    <dbReference type="NCBI Taxonomy" id="35708"/>
    <lineage>
        <taxon>Eukaryota</taxon>
        <taxon>Viridiplantae</taxon>
        <taxon>Streptophyta</taxon>
        <taxon>Embryophyta</taxon>
        <taxon>Tracheophyta</taxon>
        <taxon>Spermatophyta</taxon>
        <taxon>Magnoliopsida</taxon>
        <taxon>Liliopsida</taxon>
        <taxon>Poales</taxon>
        <taxon>Poaceae</taxon>
        <taxon>PACMAD clade</taxon>
        <taxon>Arundinoideae</taxon>
        <taxon>Arundineae</taxon>
        <taxon>Arundo</taxon>
    </lineage>
</organism>